<evidence type="ECO:0008006" key="3">
    <source>
        <dbReference type="Google" id="ProtNLM"/>
    </source>
</evidence>
<name>A0AAV9ZDB2_9AGAR</name>
<comment type="caution">
    <text evidence="1">The sequence shown here is derived from an EMBL/GenBank/DDBJ whole genome shotgun (WGS) entry which is preliminary data.</text>
</comment>
<sequence>MRAGCMLCNSCFVRLSRAGLSVCGMRRRTRSLDAVVVSSNSLLLRFYPPSRVFLVRARVGFGLAGRFRVCKHMQGGR</sequence>
<evidence type="ECO:0000313" key="1">
    <source>
        <dbReference type="EMBL" id="KAK6978020.1"/>
    </source>
</evidence>
<reference evidence="1 2" key="1">
    <citation type="journal article" date="2024" name="J Genomics">
        <title>Draft genome sequencing and assembly of Favolaschia claudopus CIRM-BRFM 2984 isolated from oak limbs.</title>
        <authorList>
            <person name="Navarro D."/>
            <person name="Drula E."/>
            <person name="Chaduli D."/>
            <person name="Cazenave R."/>
            <person name="Ahrendt S."/>
            <person name="Wang J."/>
            <person name="Lipzen A."/>
            <person name="Daum C."/>
            <person name="Barry K."/>
            <person name="Grigoriev I.V."/>
            <person name="Favel A."/>
            <person name="Rosso M.N."/>
            <person name="Martin F."/>
        </authorList>
    </citation>
    <scope>NUCLEOTIDE SEQUENCE [LARGE SCALE GENOMIC DNA]</scope>
    <source>
        <strain evidence="1 2">CIRM-BRFM 2984</strain>
    </source>
</reference>
<keyword evidence="2" id="KW-1185">Reference proteome</keyword>
<dbReference type="EMBL" id="JAWWNJ010000162">
    <property type="protein sequence ID" value="KAK6978020.1"/>
    <property type="molecule type" value="Genomic_DNA"/>
</dbReference>
<protein>
    <recommendedName>
        <fullName evidence="3">Secreted protein</fullName>
    </recommendedName>
</protein>
<organism evidence="1 2">
    <name type="scientific">Favolaschia claudopus</name>
    <dbReference type="NCBI Taxonomy" id="2862362"/>
    <lineage>
        <taxon>Eukaryota</taxon>
        <taxon>Fungi</taxon>
        <taxon>Dikarya</taxon>
        <taxon>Basidiomycota</taxon>
        <taxon>Agaricomycotina</taxon>
        <taxon>Agaricomycetes</taxon>
        <taxon>Agaricomycetidae</taxon>
        <taxon>Agaricales</taxon>
        <taxon>Marasmiineae</taxon>
        <taxon>Mycenaceae</taxon>
        <taxon>Favolaschia</taxon>
    </lineage>
</organism>
<dbReference type="AlphaFoldDB" id="A0AAV9ZDB2"/>
<proteinExistence type="predicted"/>
<gene>
    <name evidence="1" type="ORF">R3P38DRAFT_3120460</name>
</gene>
<accession>A0AAV9ZDB2</accession>
<evidence type="ECO:0000313" key="2">
    <source>
        <dbReference type="Proteomes" id="UP001362999"/>
    </source>
</evidence>
<dbReference type="Proteomes" id="UP001362999">
    <property type="component" value="Unassembled WGS sequence"/>
</dbReference>